<evidence type="ECO:0000313" key="2">
    <source>
        <dbReference type="Proteomes" id="UP000887578"/>
    </source>
</evidence>
<organism evidence="2 3">
    <name type="scientific">Panagrolaimus davidi</name>
    <dbReference type="NCBI Taxonomy" id="227884"/>
    <lineage>
        <taxon>Eukaryota</taxon>
        <taxon>Metazoa</taxon>
        <taxon>Ecdysozoa</taxon>
        <taxon>Nematoda</taxon>
        <taxon>Chromadorea</taxon>
        <taxon>Rhabditida</taxon>
        <taxon>Tylenchina</taxon>
        <taxon>Panagrolaimomorpha</taxon>
        <taxon>Panagrolaimoidea</taxon>
        <taxon>Panagrolaimidae</taxon>
        <taxon>Panagrolaimus</taxon>
    </lineage>
</organism>
<keyword evidence="2" id="KW-1185">Reference proteome</keyword>
<evidence type="ECO:0000313" key="3">
    <source>
        <dbReference type="WBParaSite" id="PDA_v2.g6551.t1"/>
    </source>
</evidence>
<keyword evidence="1" id="KW-0472">Membrane</keyword>
<protein>
    <submittedName>
        <fullName evidence="3">Uncharacterized protein</fullName>
    </submittedName>
</protein>
<dbReference type="AlphaFoldDB" id="A0A914QRM0"/>
<sequence>MESSNLKERVVDYLNGAIYPANSHITSNFEHLCSDGLGREKRFIPIPFGIIVIVGLGLMFAGGIEYARNQVENAKMMRLIEEEKNYERIKTDLNEYINTNEIRITKFMKKLYSGRLLTVNEIPAILKGYFDLPKSGNSYFFIRLIRCNTNSISIQITATSATISQSYKCHRFMDFGHFNEDFYQQYQFPKPLCYHNKTCLELNPKKMKNKITFLLVNIFLKNV</sequence>
<evidence type="ECO:0000256" key="1">
    <source>
        <dbReference type="SAM" id="Phobius"/>
    </source>
</evidence>
<reference evidence="3" key="1">
    <citation type="submission" date="2022-11" db="UniProtKB">
        <authorList>
            <consortium name="WormBaseParasite"/>
        </authorList>
    </citation>
    <scope>IDENTIFICATION</scope>
</reference>
<dbReference type="Proteomes" id="UP000887578">
    <property type="component" value="Unplaced"/>
</dbReference>
<feature type="transmembrane region" description="Helical" evidence="1">
    <location>
        <begin position="44"/>
        <end position="67"/>
    </location>
</feature>
<keyword evidence="1" id="KW-0812">Transmembrane</keyword>
<keyword evidence="1" id="KW-1133">Transmembrane helix</keyword>
<name>A0A914QRM0_9BILA</name>
<dbReference type="WBParaSite" id="PDA_v2.g6551.t1">
    <property type="protein sequence ID" value="PDA_v2.g6551.t1"/>
    <property type="gene ID" value="PDA_v2.g6551"/>
</dbReference>
<accession>A0A914QRM0</accession>
<proteinExistence type="predicted"/>